<dbReference type="PANTHER" id="PTHR43591:SF10">
    <property type="entry name" value="ABC TRANSMEMBRANE TYPE-1 DOMAIN-CONTAINING PROTEIN-RELATED"/>
    <property type="match status" value="1"/>
</dbReference>
<evidence type="ECO:0000313" key="3">
    <source>
        <dbReference type="EMBL" id="PKS11171.1"/>
    </source>
</evidence>
<dbReference type="AlphaFoldDB" id="A0A2N3NFI9"/>
<dbReference type="PANTHER" id="PTHR43591">
    <property type="entry name" value="METHYLTRANSFERASE"/>
    <property type="match status" value="1"/>
</dbReference>
<protein>
    <recommendedName>
        <fullName evidence="5">Methyltransferase domain-containing protein</fullName>
    </recommendedName>
</protein>
<sequence length="332" mass="37321">MSHQPTSADPASAGLEIDDDVSIDDTQPSTPDVLIIHRASILGSTATINSSILAYRKLHGRTYANYEGTDYWGPNDERQNEQLDIAHHMMTLAFDNKLYLAPLRHPQKVLDVGTGTGIWVTDFADECPNAEVIGTDLSPIQPSWVPPNCKFEIDNCEMDWTYPDNAFDYIHIRGLVGCVQDWVKLYRECYRCLKPGGWLEQQEYALPIAANEGSLPPDSIWHTWGQVFKEAGAKIGRSFEVSDHWGKWVREAGFTGELHKNSIRLPIGGWAKDPKWKQVGLLNAASLEQGLEGFAYYLCTQALEWEEAEVAALLARVRKAIRDKSTHAYYPL</sequence>
<evidence type="ECO:0000313" key="4">
    <source>
        <dbReference type="Proteomes" id="UP000233524"/>
    </source>
</evidence>
<gene>
    <name evidence="3" type="ORF">jhhlp_002932</name>
</gene>
<dbReference type="CDD" id="cd02440">
    <property type="entry name" value="AdoMet_MTases"/>
    <property type="match status" value="1"/>
</dbReference>
<feature type="region of interest" description="Disordered" evidence="2">
    <location>
        <begin position="1"/>
        <end position="23"/>
    </location>
</feature>
<dbReference type="Proteomes" id="UP000233524">
    <property type="component" value="Unassembled WGS sequence"/>
</dbReference>
<accession>A0A2N3NFI9</accession>
<dbReference type="Gene3D" id="3.40.50.150">
    <property type="entry name" value="Vaccinia Virus protein VP39"/>
    <property type="match status" value="1"/>
</dbReference>
<dbReference type="InParanoid" id="A0A2N3NFI9"/>
<dbReference type="STRING" id="41688.A0A2N3NFI9"/>
<comment type="caution">
    <text evidence="3">The sequence shown here is derived from an EMBL/GenBank/DDBJ whole genome shotgun (WGS) entry which is preliminary data.</text>
</comment>
<dbReference type="VEuPathDB" id="FungiDB:jhhlp_002932"/>
<evidence type="ECO:0000256" key="2">
    <source>
        <dbReference type="SAM" id="MobiDB-lite"/>
    </source>
</evidence>
<organism evidence="3 4">
    <name type="scientific">Lomentospora prolificans</name>
    <dbReference type="NCBI Taxonomy" id="41688"/>
    <lineage>
        <taxon>Eukaryota</taxon>
        <taxon>Fungi</taxon>
        <taxon>Dikarya</taxon>
        <taxon>Ascomycota</taxon>
        <taxon>Pezizomycotina</taxon>
        <taxon>Sordariomycetes</taxon>
        <taxon>Hypocreomycetidae</taxon>
        <taxon>Microascales</taxon>
        <taxon>Microascaceae</taxon>
        <taxon>Lomentospora</taxon>
    </lineage>
</organism>
<evidence type="ECO:0008006" key="5">
    <source>
        <dbReference type="Google" id="ProtNLM"/>
    </source>
</evidence>
<proteinExistence type="inferred from homology"/>
<dbReference type="Pfam" id="PF13489">
    <property type="entry name" value="Methyltransf_23"/>
    <property type="match status" value="1"/>
</dbReference>
<dbReference type="SUPFAM" id="SSF53335">
    <property type="entry name" value="S-adenosyl-L-methionine-dependent methyltransferases"/>
    <property type="match status" value="1"/>
</dbReference>
<name>A0A2N3NFI9_9PEZI</name>
<evidence type="ECO:0000256" key="1">
    <source>
        <dbReference type="ARBA" id="ARBA00038158"/>
    </source>
</evidence>
<dbReference type="InterPro" id="IPR029063">
    <property type="entry name" value="SAM-dependent_MTases_sf"/>
</dbReference>
<comment type="similarity">
    <text evidence="1">Belongs to the methyltransferase superfamily. LaeA methyltransferase family.</text>
</comment>
<keyword evidence="4" id="KW-1185">Reference proteome</keyword>
<reference evidence="3 4" key="1">
    <citation type="journal article" date="2017" name="G3 (Bethesda)">
        <title>First Draft Genome Sequence of the Pathogenic Fungus Lomentospora prolificans (Formerly Scedosporium prolificans).</title>
        <authorList>
            <person name="Luo R."/>
            <person name="Zimin A."/>
            <person name="Workman R."/>
            <person name="Fan Y."/>
            <person name="Pertea G."/>
            <person name="Grossman N."/>
            <person name="Wear M.P."/>
            <person name="Jia B."/>
            <person name="Miller H."/>
            <person name="Casadevall A."/>
            <person name="Timp W."/>
            <person name="Zhang S.X."/>
            <person name="Salzberg S.L."/>
        </authorList>
    </citation>
    <scope>NUCLEOTIDE SEQUENCE [LARGE SCALE GENOMIC DNA]</scope>
    <source>
        <strain evidence="3 4">JHH-5317</strain>
    </source>
</reference>
<dbReference type="GO" id="GO:0008168">
    <property type="term" value="F:methyltransferase activity"/>
    <property type="evidence" value="ECO:0007669"/>
    <property type="project" value="TreeGrafter"/>
</dbReference>
<dbReference type="OrthoDB" id="2013972at2759"/>
<dbReference type="EMBL" id="NLAX01000008">
    <property type="protein sequence ID" value="PKS11171.1"/>
    <property type="molecule type" value="Genomic_DNA"/>
</dbReference>